<protein>
    <submittedName>
        <fullName evidence="1">Putative hydrolase of the HAD superfamily</fullName>
    </submittedName>
</protein>
<dbReference type="InterPro" id="IPR023214">
    <property type="entry name" value="HAD_sf"/>
</dbReference>
<dbReference type="NCBIfam" id="TIGR01509">
    <property type="entry name" value="HAD-SF-IA-v3"/>
    <property type="match status" value="1"/>
</dbReference>
<dbReference type="STRING" id="1176198.SAMN05444716_104569"/>
<dbReference type="InterPro" id="IPR036412">
    <property type="entry name" value="HAD-like_sf"/>
</dbReference>
<dbReference type="SUPFAM" id="SSF56784">
    <property type="entry name" value="HAD-like"/>
    <property type="match status" value="1"/>
</dbReference>
<name>A0A1I6TDM1_9ACTN</name>
<dbReference type="RefSeq" id="WP_019433976.1">
    <property type="nucleotide sequence ID" value="NZ_CP054938.1"/>
</dbReference>
<dbReference type="PRINTS" id="PR00413">
    <property type="entry name" value="HADHALOGNASE"/>
</dbReference>
<dbReference type="Gene3D" id="3.40.50.1000">
    <property type="entry name" value="HAD superfamily/HAD-like"/>
    <property type="match status" value="1"/>
</dbReference>
<accession>A0A1I6TDM1</accession>
<evidence type="ECO:0000313" key="2">
    <source>
        <dbReference type="Proteomes" id="UP000198873"/>
    </source>
</evidence>
<dbReference type="GO" id="GO:0016787">
    <property type="term" value="F:hydrolase activity"/>
    <property type="evidence" value="ECO:0007669"/>
    <property type="project" value="UniProtKB-KW"/>
</dbReference>
<organism evidence="1 2">
    <name type="scientific">Streptomyces harbinensis</name>
    <dbReference type="NCBI Taxonomy" id="1176198"/>
    <lineage>
        <taxon>Bacteria</taxon>
        <taxon>Bacillati</taxon>
        <taxon>Actinomycetota</taxon>
        <taxon>Actinomycetes</taxon>
        <taxon>Kitasatosporales</taxon>
        <taxon>Streptomycetaceae</taxon>
        <taxon>Streptomyces</taxon>
    </lineage>
</organism>
<keyword evidence="1" id="KW-0378">Hydrolase</keyword>
<dbReference type="EMBL" id="FPAB01000004">
    <property type="protein sequence ID" value="SFS87299.1"/>
    <property type="molecule type" value="Genomic_DNA"/>
</dbReference>
<proteinExistence type="predicted"/>
<dbReference type="PANTHER" id="PTHR43611:SF3">
    <property type="entry name" value="FLAVIN MONONUCLEOTIDE HYDROLASE 1, CHLOROPLATIC"/>
    <property type="match status" value="1"/>
</dbReference>
<dbReference type="InterPro" id="IPR006439">
    <property type="entry name" value="HAD-SF_hydro_IA"/>
</dbReference>
<dbReference type="Proteomes" id="UP000198873">
    <property type="component" value="Unassembled WGS sequence"/>
</dbReference>
<dbReference type="SFLD" id="SFLDG01129">
    <property type="entry name" value="C1.5:_HAD__Beta-PGM__Phosphata"/>
    <property type="match status" value="1"/>
</dbReference>
<keyword evidence="2" id="KW-1185">Reference proteome</keyword>
<gene>
    <name evidence="1" type="ORF">SAMN05444716_104569</name>
</gene>
<reference evidence="2" key="1">
    <citation type="submission" date="2016-10" db="EMBL/GenBank/DDBJ databases">
        <authorList>
            <person name="Varghese N."/>
            <person name="Submissions S."/>
        </authorList>
    </citation>
    <scope>NUCLEOTIDE SEQUENCE [LARGE SCALE GENOMIC DNA]</scope>
    <source>
        <strain evidence="2">CGMCC 4.7047</strain>
    </source>
</reference>
<dbReference type="AlphaFoldDB" id="A0A1I6TDM1"/>
<evidence type="ECO:0000313" key="1">
    <source>
        <dbReference type="EMBL" id="SFS87299.1"/>
    </source>
</evidence>
<dbReference type="PANTHER" id="PTHR43611">
    <property type="entry name" value="ALPHA-D-GLUCOSE 1-PHOSPHATE PHOSPHATASE"/>
    <property type="match status" value="1"/>
</dbReference>
<dbReference type="NCBIfam" id="TIGR01549">
    <property type="entry name" value="HAD-SF-IA-v1"/>
    <property type="match status" value="1"/>
</dbReference>
<sequence>MLGAVLCDIDGVLRTWDDAERWRPVLEVALRPDLLRPAVTGAITDEEWRAAVRAELPAAQRALADAWAGPAGIGRVDPELVRLLREVRRKVPVVLVSNGTTRLEADLAGLGIADLADAVVNSARVKAAKPEPAIYRIAARRAGVAAARCLFVDDSLENVQAARRAGMTGVHYQGTGPLREMLVPLMQMAAIRGDRSARHSEEGSTA</sequence>
<dbReference type="SFLD" id="SFLDS00003">
    <property type="entry name" value="Haloacid_Dehalogenase"/>
    <property type="match status" value="1"/>
</dbReference>
<dbReference type="Pfam" id="PF00702">
    <property type="entry name" value="Hydrolase"/>
    <property type="match status" value="1"/>
</dbReference>